<evidence type="ECO:0000259" key="11">
    <source>
        <dbReference type="PROSITE" id="PS00486"/>
    </source>
</evidence>
<gene>
    <name evidence="9" type="primary">mutS</name>
    <name evidence="12" type="ORF">ATE48_10125</name>
</gene>
<dbReference type="GO" id="GO:0030983">
    <property type="term" value="F:mismatched DNA binding"/>
    <property type="evidence" value="ECO:0007669"/>
    <property type="project" value="InterPro"/>
</dbReference>
<dbReference type="InterPro" id="IPR036678">
    <property type="entry name" value="MutS_con_dom_sf"/>
</dbReference>
<evidence type="ECO:0000256" key="3">
    <source>
        <dbReference type="ARBA" id="ARBA00022741"/>
    </source>
</evidence>
<dbReference type="InterPro" id="IPR036187">
    <property type="entry name" value="DNA_mismatch_repair_MutS_sf"/>
</dbReference>
<keyword evidence="4 9" id="KW-0227">DNA damage</keyword>
<name>A0A1B1AI69_9PROT</name>
<dbReference type="CDD" id="cd03284">
    <property type="entry name" value="ABC_MutS1"/>
    <property type="match status" value="1"/>
</dbReference>
<dbReference type="InterPro" id="IPR007695">
    <property type="entry name" value="DNA_mismatch_repair_MutS-lik_N"/>
</dbReference>
<dbReference type="Gene3D" id="3.40.50.300">
    <property type="entry name" value="P-loop containing nucleotide triphosphate hydrolases"/>
    <property type="match status" value="1"/>
</dbReference>
<dbReference type="SUPFAM" id="SSF55271">
    <property type="entry name" value="DNA repair protein MutS, domain I"/>
    <property type="match status" value="1"/>
</dbReference>
<evidence type="ECO:0000313" key="12">
    <source>
        <dbReference type="EMBL" id="ANP46248.1"/>
    </source>
</evidence>
<dbReference type="InterPro" id="IPR000432">
    <property type="entry name" value="DNA_mismatch_repair_MutS_C"/>
</dbReference>
<dbReference type="Gene3D" id="3.40.1170.10">
    <property type="entry name" value="DNA repair protein MutS, domain I"/>
    <property type="match status" value="1"/>
</dbReference>
<evidence type="ECO:0000256" key="10">
    <source>
        <dbReference type="RuleBase" id="RU003756"/>
    </source>
</evidence>
<dbReference type="GO" id="GO:0140664">
    <property type="term" value="F:ATP-dependent DNA damage sensor activity"/>
    <property type="evidence" value="ECO:0007669"/>
    <property type="project" value="InterPro"/>
</dbReference>
<dbReference type="InterPro" id="IPR007860">
    <property type="entry name" value="DNA_mmatch_repair_MutS_con_dom"/>
</dbReference>
<dbReference type="GO" id="GO:0003684">
    <property type="term" value="F:damaged DNA binding"/>
    <property type="evidence" value="ECO:0007669"/>
    <property type="project" value="UniProtKB-UniRule"/>
</dbReference>
<dbReference type="PIRSF" id="PIRSF037677">
    <property type="entry name" value="DNA_mis_repair_Msh6"/>
    <property type="match status" value="1"/>
</dbReference>
<organism evidence="12 13">
    <name type="scientific">Candidatus Viadribacter manganicus</name>
    <dbReference type="NCBI Taxonomy" id="1759059"/>
    <lineage>
        <taxon>Bacteria</taxon>
        <taxon>Pseudomonadati</taxon>
        <taxon>Pseudomonadota</taxon>
        <taxon>Alphaproteobacteria</taxon>
        <taxon>Hyphomonadales</taxon>
        <taxon>Hyphomonadaceae</taxon>
        <taxon>Candidatus Viadribacter</taxon>
    </lineage>
</organism>
<dbReference type="InParanoid" id="A0A1B1AI69"/>
<evidence type="ECO:0000256" key="9">
    <source>
        <dbReference type="HAMAP-Rule" id="MF_00096"/>
    </source>
</evidence>
<dbReference type="EMBL" id="CP013244">
    <property type="protein sequence ID" value="ANP46248.1"/>
    <property type="molecule type" value="Genomic_DNA"/>
</dbReference>
<keyword evidence="13" id="KW-1185">Reference proteome</keyword>
<keyword evidence="6 9" id="KW-0238">DNA-binding</keyword>
<dbReference type="Pfam" id="PF05192">
    <property type="entry name" value="MutS_III"/>
    <property type="match status" value="1"/>
</dbReference>
<evidence type="ECO:0000256" key="7">
    <source>
        <dbReference type="ARBA" id="ARBA00023204"/>
    </source>
</evidence>
<dbReference type="InterPro" id="IPR016151">
    <property type="entry name" value="DNA_mismatch_repair_MutS_N"/>
</dbReference>
<dbReference type="Pfam" id="PF05190">
    <property type="entry name" value="MutS_IV"/>
    <property type="match status" value="1"/>
</dbReference>
<evidence type="ECO:0000256" key="1">
    <source>
        <dbReference type="ARBA" id="ARBA00006271"/>
    </source>
</evidence>
<keyword evidence="3 9" id="KW-0547">Nucleotide-binding</keyword>
<dbReference type="InterPro" id="IPR007861">
    <property type="entry name" value="DNA_mismatch_repair_MutS_clamp"/>
</dbReference>
<dbReference type="InterPro" id="IPR027417">
    <property type="entry name" value="P-loop_NTPase"/>
</dbReference>
<dbReference type="SUPFAM" id="SSF48334">
    <property type="entry name" value="DNA repair protein MutS, domain III"/>
    <property type="match status" value="1"/>
</dbReference>
<evidence type="ECO:0000256" key="8">
    <source>
        <dbReference type="ARBA" id="ARBA00024647"/>
    </source>
</evidence>
<dbReference type="InterPro" id="IPR045076">
    <property type="entry name" value="MutS"/>
</dbReference>
<dbReference type="Pfam" id="PF01624">
    <property type="entry name" value="MutS_I"/>
    <property type="match status" value="1"/>
</dbReference>
<sequence>MADSSHPAPKVTPFMAQYLAAKAEHPDALLFFRMGDFYELFFEDAEKASAAVGITLTKRGQHGGEPIPMAGVPWHQAENYLSKLIRAGHKVAVCEQLEDPAEAKKRGGKSIVQRGVVRVVTPGTLTEEGLLDARAANRLAAIAFNSDGAAIAWADVSTGAFETRALKHNEAEEEIAALSPAELLVTDADVQHVNEAARITGAVLTVRPAVKADAKSAARRIKAAFEVAALDAFGDFTNVELSAMGLLLDYIELTQAGAAPRLMPPRRNSERAFMAIDAATRAALEIERSVRGGREGSLLACVDRTVTSAGGRMLAERMSRPLTDVAAINARHDAVQFFLDSRGRREGVRQELRAAGDLARALTRLALGRGGPRDLASLRDGLSAGDRVSARCLGVTDAAPAEIGRACAALSLSAHAESAALAQTLSRALAPDLPLLARDGGFIAAGYDAALDETRALRDDSRKVIAALQASYAEETGIAGLKLKHNNVLGYHIDATSKQAEALMAPPLNARFIHRQTNAGSMRFTTTELAELDAKISRAGEAALARELVLFKDFAARAAVLEAPIRAAAEALAALDVAAGSAEWAEETDATRPEIDETSALLAEGARHPVVEEGVRRDGNGFTPNDARLDAEGRSGPRLMVVTGPNMAGKSTYLRQIALLAVLAQAGAYVPARKLRLGIVDRVFARVGASDDLARGRSTFMTEMVETAAILNQAGSRALVVLDEIGRGTATFDGLAIAWAVAEHLHEANKCRAVFATHYHELTRLADKLEGGANAHLRAKEWKGDLVFLHEVAPGPADRSYGIQVAKLAGLPKSAVERARAVLQKLEASGGSARVEIVDELPLFAQVMQEHAPSALEAALNDINPDHLSPKEALELLYKLKAAAQQDL</sequence>
<comment type="similarity">
    <text evidence="1 9 10">Belongs to the DNA mismatch repair MutS family.</text>
</comment>
<dbReference type="Gene3D" id="6.10.140.430">
    <property type="match status" value="1"/>
</dbReference>
<dbReference type="Pfam" id="PF05188">
    <property type="entry name" value="MutS_II"/>
    <property type="match status" value="1"/>
</dbReference>
<dbReference type="SMART" id="SM00534">
    <property type="entry name" value="MUTSac"/>
    <property type="match status" value="1"/>
</dbReference>
<dbReference type="FunFam" id="3.40.1170.10:FF:000001">
    <property type="entry name" value="DNA mismatch repair protein MutS"/>
    <property type="match status" value="1"/>
</dbReference>
<protein>
    <recommendedName>
        <fullName evidence="2 9">DNA mismatch repair protein MutS</fullName>
    </recommendedName>
</protein>
<dbReference type="GO" id="GO:0005524">
    <property type="term" value="F:ATP binding"/>
    <property type="evidence" value="ECO:0007669"/>
    <property type="project" value="UniProtKB-UniRule"/>
</dbReference>
<accession>A0A1B1AI69</accession>
<dbReference type="GO" id="GO:0005829">
    <property type="term" value="C:cytosol"/>
    <property type="evidence" value="ECO:0007669"/>
    <property type="project" value="TreeGrafter"/>
</dbReference>
<reference evidence="12 13" key="1">
    <citation type="submission" date="2015-11" db="EMBL/GenBank/DDBJ databases">
        <title>Whole-Genome Sequence of Candidatus Oderbacter manganicum from the National Park Lower Oder Valley, Germany.</title>
        <authorList>
            <person name="Braun B."/>
            <person name="Liere K."/>
            <person name="Szewzyk U."/>
        </authorList>
    </citation>
    <scope>NUCLEOTIDE SEQUENCE [LARGE SCALE GENOMIC DNA]</scope>
    <source>
        <strain evidence="12 13">OTSz_A_272</strain>
    </source>
</reference>
<dbReference type="SMART" id="SM00533">
    <property type="entry name" value="MUTSd"/>
    <property type="match status" value="1"/>
</dbReference>
<dbReference type="Proteomes" id="UP000092498">
    <property type="component" value="Chromosome"/>
</dbReference>
<evidence type="ECO:0000256" key="2">
    <source>
        <dbReference type="ARBA" id="ARBA00021982"/>
    </source>
</evidence>
<dbReference type="KEGG" id="cbot:ATE48_10125"/>
<dbReference type="Gene3D" id="1.10.1420.10">
    <property type="match status" value="2"/>
</dbReference>
<dbReference type="Pfam" id="PF00488">
    <property type="entry name" value="MutS_V"/>
    <property type="match status" value="1"/>
</dbReference>
<dbReference type="PANTHER" id="PTHR11361">
    <property type="entry name" value="DNA MISMATCH REPAIR PROTEIN MUTS FAMILY MEMBER"/>
    <property type="match status" value="1"/>
</dbReference>
<evidence type="ECO:0000256" key="5">
    <source>
        <dbReference type="ARBA" id="ARBA00022840"/>
    </source>
</evidence>
<dbReference type="AlphaFoldDB" id="A0A1B1AI69"/>
<evidence type="ECO:0000256" key="6">
    <source>
        <dbReference type="ARBA" id="ARBA00023125"/>
    </source>
</evidence>
<dbReference type="SUPFAM" id="SSF52540">
    <property type="entry name" value="P-loop containing nucleoside triphosphate hydrolases"/>
    <property type="match status" value="1"/>
</dbReference>
<dbReference type="InterPro" id="IPR017261">
    <property type="entry name" value="DNA_mismatch_repair_MutS/MSH"/>
</dbReference>
<keyword evidence="7 9" id="KW-0234">DNA repair</keyword>
<dbReference type="InterPro" id="IPR007696">
    <property type="entry name" value="DNA_mismatch_repair_MutS_core"/>
</dbReference>
<comment type="function">
    <text evidence="8 9">This protein is involved in the repair of mismatches in DNA. It is possible that it carries out the mismatch recognition step. This protein has a weak ATPase activity.</text>
</comment>
<dbReference type="SUPFAM" id="SSF53150">
    <property type="entry name" value="DNA repair protein MutS, domain II"/>
    <property type="match status" value="1"/>
</dbReference>
<dbReference type="GO" id="GO:0006298">
    <property type="term" value="P:mismatch repair"/>
    <property type="evidence" value="ECO:0007669"/>
    <property type="project" value="UniProtKB-UniRule"/>
</dbReference>
<evidence type="ECO:0000256" key="4">
    <source>
        <dbReference type="ARBA" id="ARBA00022763"/>
    </source>
</evidence>
<dbReference type="NCBIfam" id="TIGR01070">
    <property type="entry name" value="mutS1"/>
    <property type="match status" value="1"/>
</dbReference>
<evidence type="ECO:0000313" key="13">
    <source>
        <dbReference type="Proteomes" id="UP000092498"/>
    </source>
</evidence>
<dbReference type="FunCoup" id="A0A1B1AI69">
    <property type="interactions" value="466"/>
</dbReference>
<dbReference type="Gene3D" id="3.30.420.110">
    <property type="entry name" value="MutS, connector domain"/>
    <property type="match status" value="1"/>
</dbReference>
<dbReference type="PROSITE" id="PS00486">
    <property type="entry name" value="DNA_MISMATCH_REPAIR_2"/>
    <property type="match status" value="1"/>
</dbReference>
<dbReference type="HAMAP" id="MF_00096">
    <property type="entry name" value="MutS"/>
    <property type="match status" value="1"/>
</dbReference>
<dbReference type="InterPro" id="IPR005748">
    <property type="entry name" value="DNA_mismatch_repair_MutS"/>
</dbReference>
<proteinExistence type="inferred from homology"/>
<keyword evidence="5 9" id="KW-0067">ATP-binding</keyword>
<dbReference type="NCBIfam" id="NF003810">
    <property type="entry name" value="PRK05399.1"/>
    <property type="match status" value="1"/>
</dbReference>
<feature type="binding site" evidence="9">
    <location>
        <begin position="644"/>
        <end position="651"/>
    </location>
    <ligand>
        <name>ATP</name>
        <dbReference type="ChEBI" id="CHEBI:30616"/>
    </ligand>
</feature>
<feature type="domain" description="DNA mismatch repair proteins mutS family" evidence="11">
    <location>
        <begin position="718"/>
        <end position="734"/>
    </location>
</feature>
<dbReference type="PANTHER" id="PTHR11361:SF34">
    <property type="entry name" value="DNA MISMATCH REPAIR PROTEIN MSH1, MITOCHONDRIAL"/>
    <property type="match status" value="1"/>
</dbReference>
<dbReference type="STRING" id="1759059.ATE48_10125"/>